<name>A0A1M8A7I6_MALS4</name>
<comment type="subcellular location">
    <subcellularLocation>
        <location evidence="1">Endomembrane system</location>
        <topology evidence="1">Multi-pass membrane protein</topology>
    </subcellularLocation>
</comment>
<keyword evidence="3" id="KW-0813">Transport</keyword>
<reference evidence="12" key="1">
    <citation type="journal article" date="2017" name="Nucleic Acids Res.">
        <title>Proteogenomics produces comprehensive and highly accurate protein-coding gene annotation in a complete genome assembly of Malassezia sympodialis.</title>
        <authorList>
            <person name="Zhu Y."/>
            <person name="Engstroem P.G."/>
            <person name="Tellgren-Roth C."/>
            <person name="Baudo C.D."/>
            <person name="Kennell J.C."/>
            <person name="Sun S."/>
            <person name="Billmyre R.B."/>
            <person name="Schroeder M.S."/>
            <person name="Andersson A."/>
            <person name="Holm T."/>
            <person name="Sigurgeirsson B."/>
            <person name="Wu G."/>
            <person name="Sankaranarayanan S.R."/>
            <person name="Siddharthan R."/>
            <person name="Sanyal K."/>
            <person name="Lundeberg J."/>
            <person name="Nystedt B."/>
            <person name="Boekhout T."/>
            <person name="Dawson T.L. Jr."/>
            <person name="Heitman J."/>
            <person name="Scheynius A."/>
            <person name="Lehtioe J."/>
        </authorList>
    </citation>
    <scope>NUCLEOTIDE SEQUENCE [LARGE SCALE GENOMIC DNA]</scope>
    <source>
        <strain evidence="12">ATCC 42132</strain>
    </source>
</reference>
<dbReference type="GO" id="GO:0012505">
    <property type="term" value="C:endomembrane system"/>
    <property type="evidence" value="ECO:0007669"/>
    <property type="project" value="UniProtKB-SubCell"/>
</dbReference>
<evidence type="ECO:0000256" key="8">
    <source>
        <dbReference type="ARBA" id="ARBA00023136"/>
    </source>
</evidence>
<proteinExistence type="inferred from homology"/>
<keyword evidence="7" id="KW-0406">Ion transport</keyword>
<organism evidence="11 12">
    <name type="scientific">Malassezia sympodialis (strain ATCC 42132)</name>
    <name type="common">Atopic eczema-associated yeast</name>
    <dbReference type="NCBI Taxonomy" id="1230383"/>
    <lineage>
        <taxon>Eukaryota</taxon>
        <taxon>Fungi</taxon>
        <taxon>Dikarya</taxon>
        <taxon>Basidiomycota</taxon>
        <taxon>Ustilaginomycotina</taxon>
        <taxon>Malasseziomycetes</taxon>
        <taxon>Malasseziales</taxon>
        <taxon>Malasseziaceae</taxon>
        <taxon>Malassezia</taxon>
    </lineage>
</organism>
<evidence type="ECO:0000256" key="2">
    <source>
        <dbReference type="ARBA" id="ARBA00008328"/>
    </source>
</evidence>
<dbReference type="Proteomes" id="UP000186303">
    <property type="component" value="Chromosome 4"/>
</dbReference>
<gene>
    <name evidence="11" type="ORF">MSYG_2781</name>
</gene>
<keyword evidence="10" id="KW-0732">Signal</keyword>
<feature type="signal peptide" evidence="10">
    <location>
        <begin position="1"/>
        <end position="19"/>
    </location>
</feature>
<keyword evidence="5" id="KW-0375">Hydrogen ion transport</keyword>
<sequence length="71" mass="7996">MSGWTAIWVLFFAAGAGSAVWYTAPKGPNQVLIRWSAVMTLACCYIMWVCVYMAQLHPLIQPTRGDVRFLE</sequence>
<evidence type="ECO:0000256" key="4">
    <source>
        <dbReference type="ARBA" id="ARBA00022692"/>
    </source>
</evidence>
<dbReference type="AlphaFoldDB" id="A0A1M8A7I6"/>
<accession>A0A1M8A7I6</accession>
<feature type="transmembrane region" description="Helical" evidence="9">
    <location>
        <begin position="35"/>
        <end position="54"/>
    </location>
</feature>
<evidence type="ECO:0000256" key="9">
    <source>
        <dbReference type="SAM" id="Phobius"/>
    </source>
</evidence>
<evidence type="ECO:0000256" key="10">
    <source>
        <dbReference type="SAM" id="SignalP"/>
    </source>
</evidence>
<keyword evidence="12" id="KW-1185">Reference proteome</keyword>
<keyword evidence="8 9" id="KW-0472">Membrane</keyword>
<dbReference type="Pfam" id="PF05493">
    <property type="entry name" value="ATP_synt_H"/>
    <property type="match status" value="1"/>
</dbReference>
<feature type="chain" id="PRO_5012794288" evidence="10">
    <location>
        <begin position="20"/>
        <end position="71"/>
    </location>
</feature>
<evidence type="ECO:0000256" key="3">
    <source>
        <dbReference type="ARBA" id="ARBA00022448"/>
    </source>
</evidence>
<dbReference type="OMA" id="WAITYLC"/>
<dbReference type="EMBL" id="LT671824">
    <property type="protein sequence ID" value="SHO78436.1"/>
    <property type="molecule type" value="Genomic_DNA"/>
</dbReference>
<dbReference type="PANTHER" id="PTHR12263">
    <property type="entry name" value="VACUOLAR ATP SYNTHASE SUBUNIT H"/>
    <property type="match status" value="1"/>
</dbReference>
<keyword evidence="4 9" id="KW-0812">Transmembrane</keyword>
<keyword evidence="6 9" id="KW-1133">Transmembrane helix</keyword>
<dbReference type="VEuPathDB" id="FungiDB:MSYG_2781"/>
<dbReference type="STRING" id="1230383.A0A1M8A7I6"/>
<evidence type="ECO:0000256" key="5">
    <source>
        <dbReference type="ARBA" id="ARBA00022781"/>
    </source>
</evidence>
<evidence type="ECO:0000313" key="11">
    <source>
        <dbReference type="EMBL" id="SHO78436.1"/>
    </source>
</evidence>
<dbReference type="GO" id="GO:0046961">
    <property type="term" value="F:proton-transporting ATPase activity, rotational mechanism"/>
    <property type="evidence" value="ECO:0007669"/>
    <property type="project" value="InterPro"/>
</dbReference>
<evidence type="ECO:0000256" key="6">
    <source>
        <dbReference type="ARBA" id="ARBA00022989"/>
    </source>
</evidence>
<protein>
    <submittedName>
        <fullName evidence="11">Similar to S.cerevisiae protein VMA9 (Vacuolar H+ ATPase subunit e of the V-ATPase V0 subcomplex)</fullName>
    </submittedName>
</protein>
<dbReference type="OrthoDB" id="1508846at2759"/>
<dbReference type="GO" id="GO:0000220">
    <property type="term" value="C:vacuolar proton-transporting V-type ATPase, V0 domain"/>
    <property type="evidence" value="ECO:0007669"/>
    <property type="project" value="TreeGrafter"/>
</dbReference>
<evidence type="ECO:0000313" key="12">
    <source>
        <dbReference type="Proteomes" id="UP000186303"/>
    </source>
</evidence>
<dbReference type="GO" id="GO:0007035">
    <property type="term" value="P:vacuolar acidification"/>
    <property type="evidence" value="ECO:0007669"/>
    <property type="project" value="TreeGrafter"/>
</dbReference>
<comment type="similarity">
    <text evidence="2">Belongs to the V-ATPase e1/e2 subunit family.</text>
</comment>
<evidence type="ECO:0000256" key="7">
    <source>
        <dbReference type="ARBA" id="ARBA00023065"/>
    </source>
</evidence>
<dbReference type="PANTHER" id="PTHR12263:SF0">
    <property type="entry name" value="V-TYPE PROTON ATPASE SUBUNIT"/>
    <property type="match status" value="1"/>
</dbReference>
<evidence type="ECO:0000256" key="1">
    <source>
        <dbReference type="ARBA" id="ARBA00004127"/>
    </source>
</evidence>
<dbReference type="InterPro" id="IPR008389">
    <property type="entry name" value="ATPase_V0-cplx_e1/e2_su"/>
</dbReference>